<feature type="domain" description="Lebercilin" evidence="4">
    <location>
        <begin position="8"/>
        <end position="201"/>
    </location>
</feature>
<evidence type="ECO:0000256" key="1">
    <source>
        <dbReference type="ARBA" id="ARBA00010229"/>
    </source>
</evidence>
<sequence>MPKDLDLVTKRMLSARLLKINELKNEMSEQQLRLEELQKENKALRLLQHRQEKALNKFEDTESEIAQLISSHSNEVRTLRERLRKSQEKERTTERRLKDSEEELYRTKSSLLKLRKLAEDKQLAERDVLARKLSLADTRLEDNDRRIKDLEKNLELSNSSFQRQLAAEKKKAHEAQEEEQDNKEQEEREAAERLRVAKERQEREKEREEKLRRDQEQHALEEKARRLREEWEREEMERKRREKELYQQQDERERKLKDQDQQSLEEERRKKDLLLARMREVDLEAQGPDIFSDFSSTKPATHSQPNQTPNILKFSESVNNLNNGVPTHRSSDSIKKPDSSGRRAIKTVDSSEDLTFGSYAPSFGKTSGRTGLSSKKSESPEEKDKDNIDTAFGNNKKSNLMQQLFGASANAEISTLEILHLPAANKTSQNKGGALPWEKSSPAKKKDNYPFFNEGKTVSSNKGRPHIAADRPAVRAISSLEDELEEVVL</sequence>
<accession>A0A662YLL2</accession>
<dbReference type="PANTHER" id="PTHR16650:SF10">
    <property type="entry name" value="LEBERCILIN"/>
    <property type="match status" value="1"/>
</dbReference>
<feature type="compositionally biased region" description="Basic and acidic residues" evidence="3">
    <location>
        <begin position="375"/>
        <end position="388"/>
    </location>
</feature>
<feature type="compositionally biased region" description="Basic and acidic residues" evidence="3">
    <location>
        <begin position="166"/>
        <end position="175"/>
    </location>
</feature>
<comment type="caution">
    <text evidence="5">The sequence shown here is derived from an EMBL/GenBank/DDBJ whole genome shotgun (WGS) entry which is preliminary data.</text>
</comment>
<reference evidence="5 6" key="1">
    <citation type="submission" date="2019-01" db="EMBL/GenBank/DDBJ databases">
        <title>Draft Genome and Complete Hox-Cluster Characterization of the Sterlet Sturgeon (Acipenser ruthenus).</title>
        <authorList>
            <person name="Wei Q."/>
        </authorList>
    </citation>
    <scope>NUCLEOTIDE SEQUENCE [LARGE SCALE GENOMIC DNA]</scope>
    <source>
        <strain evidence="5">WHYD16114868_AA</strain>
        <tissue evidence="5">Blood</tissue>
    </source>
</reference>
<dbReference type="AlphaFoldDB" id="A0A662YLL2"/>
<dbReference type="InterPro" id="IPR028933">
    <property type="entry name" value="Lebercilin_dom"/>
</dbReference>
<keyword evidence="2" id="KW-0175">Coiled coil</keyword>
<feature type="region of interest" description="Disordered" evidence="3">
    <location>
        <begin position="161"/>
        <end position="270"/>
    </location>
</feature>
<feature type="compositionally biased region" description="Basic and acidic residues" evidence="3">
    <location>
        <begin position="329"/>
        <end position="341"/>
    </location>
</feature>
<proteinExistence type="inferred from homology"/>
<dbReference type="EMBL" id="SCEB01001086">
    <property type="protein sequence ID" value="RXM97447.1"/>
    <property type="molecule type" value="Genomic_DNA"/>
</dbReference>
<dbReference type="InterPro" id="IPR026188">
    <property type="entry name" value="Lebercilin-like"/>
</dbReference>
<evidence type="ECO:0000313" key="6">
    <source>
        <dbReference type="Proteomes" id="UP000289886"/>
    </source>
</evidence>
<feature type="region of interest" description="Disordered" evidence="3">
    <location>
        <begin position="282"/>
        <end position="395"/>
    </location>
</feature>
<evidence type="ECO:0000256" key="2">
    <source>
        <dbReference type="ARBA" id="ARBA00023054"/>
    </source>
</evidence>
<comment type="similarity">
    <text evidence="1">Belongs to the LCA5 family.</text>
</comment>
<evidence type="ECO:0000259" key="4">
    <source>
        <dbReference type="Pfam" id="PF15619"/>
    </source>
</evidence>
<dbReference type="Pfam" id="PF15619">
    <property type="entry name" value="Lebercilin"/>
    <property type="match status" value="1"/>
</dbReference>
<name>A0A662YLL2_ACIRT</name>
<protein>
    <submittedName>
        <fullName evidence="5">Lebercilin</fullName>
    </submittedName>
</protein>
<keyword evidence="6" id="KW-1185">Reference proteome</keyword>
<evidence type="ECO:0000256" key="3">
    <source>
        <dbReference type="SAM" id="MobiDB-lite"/>
    </source>
</evidence>
<dbReference type="Proteomes" id="UP000289886">
    <property type="component" value="Unassembled WGS sequence"/>
</dbReference>
<dbReference type="GO" id="GO:0042073">
    <property type="term" value="P:intraciliary transport"/>
    <property type="evidence" value="ECO:0007669"/>
    <property type="project" value="TreeGrafter"/>
</dbReference>
<gene>
    <name evidence="5" type="ORF">EOD39_14417</name>
</gene>
<feature type="region of interest" description="Disordered" evidence="3">
    <location>
        <begin position="426"/>
        <end position="466"/>
    </location>
</feature>
<organism evidence="5 6">
    <name type="scientific">Acipenser ruthenus</name>
    <name type="common">Sterlet sturgeon</name>
    <dbReference type="NCBI Taxonomy" id="7906"/>
    <lineage>
        <taxon>Eukaryota</taxon>
        <taxon>Metazoa</taxon>
        <taxon>Chordata</taxon>
        <taxon>Craniata</taxon>
        <taxon>Vertebrata</taxon>
        <taxon>Euteleostomi</taxon>
        <taxon>Actinopterygii</taxon>
        <taxon>Chondrostei</taxon>
        <taxon>Acipenseriformes</taxon>
        <taxon>Acipenseridae</taxon>
        <taxon>Acipenser</taxon>
    </lineage>
</organism>
<dbReference type="PANTHER" id="PTHR16650">
    <property type="entry name" value="C21ORF13-RELATED"/>
    <property type="match status" value="1"/>
</dbReference>
<feature type="compositionally biased region" description="Polar residues" evidence="3">
    <location>
        <begin position="293"/>
        <end position="325"/>
    </location>
</feature>
<feature type="region of interest" description="Disordered" evidence="3">
    <location>
        <begin position="79"/>
        <end position="101"/>
    </location>
</feature>
<evidence type="ECO:0000313" key="5">
    <source>
        <dbReference type="EMBL" id="RXM97447.1"/>
    </source>
</evidence>
<feature type="compositionally biased region" description="Basic and acidic residues" evidence="3">
    <location>
        <begin position="182"/>
        <end position="270"/>
    </location>
</feature>
<dbReference type="GO" id="GO:0005930">
    <property type="term" value="C:axoneme"/>
    <property type="evidence" value="ECO:0007669"/>
    <property type="project" value="TreeGrafter"/>
</dbReference>